<dbReference type="SUPFAM" id="SSF56349">
    <property type="entry name" value="DNA breaking-rejoining enzymes"/>
    <property type="match status" value="1"/>
</dbReference>
<dbReference type="KEGG" id="tbv:H9L17_04785"/>
<keyword evidence="2" id="KW-0229">DNA integration</keyword>
<dbReference type="Gene3D" id="1.10.150.130">
    <property type="match status" value="1"/>
</dbReference>
<evidence type="ECO:0000256" key="1">
    <source>
        <dbReference type="ARBA" id="ARBA00008857"/>
    </source>
</evidence>
<dbReference type="CDD" id="cd01193">
    <property type="entry name" value="INT_IntI_C"/>
    <property type="match status" value="1"/>
</dbReference>
<evidence type="ECO:0000313" key="9">
    <source>
        <dbReference type="Proteomes" id="UP000515977"/>
    </source>
</evidence>
<dbReference type="PANTHER" id="PTHR30349:SF64">
    <property type="entry name" value="PROPHAGE INTEGRASE INTD-RELATED"/>
    <property type="match status" value="1"/>
</dbReference>
<dbReference type="InterPro" id="IPR050090">
    <property type="entry name" value="Tyrosine_recombinase_XerCD"/>
</dbReference>
<dbReference type="GO" id="GO:0006310">
    <property type="term" value="P:DNA recombination"/>
    <property type="evidence" value="ECO:0007669"/>
    <property type="project" value="UniProtKB-KW"/>
</dbReference>
<dbReference type="Pfam" id="PF00589">
    <property type="entry name" value="Phage_integrase"/>
    <property type="match status" value="1"/>
</dbReference>
<dbReference type="NCBIfam" id="TIGR02249">
    <property type="entry name" value="integrase_gron"/>
    <property type="match status" value="1"/>
</dbReference>
<reference evidence="8 9" key="1">
    <citation type="submission" date="2020-08" db="EMBL/GenBank/DDBJ databases">
        <title>Genome sequence of Thermomonas brevis KACC 16975T.</title>
        <authorList>
            <person name="Hyun D.-W."/>
            <person name="Bae J.-W."/>
        </authorList>
    </citation>
    <scope>NUCLEOTIDE SEQUENCE [LARGE SCALE GENOMIC DNA]</scope>
    <source>
        <strain evidence="8 9">KACC 16975</strain>
    </source>
</reference>
<dbReference type="EMBL" id="CP060711">
    <property type="protein sequence ID" value="QNN47457.1"/>
    <property type="molecule type" value="Genomic_DNA"/>
</dbReference>
<keyword evidence="3 5" id="KW-0238">DNA-binding</keyword>
<dbReference type="PANTHER" id="PTHR30349">
    <property type="entry name" value="PHAGE INTEGRASE-RELATED"/>
    <property type="match status" value="1"/>
</dbReference>
<dbReference type="InterPro" id="IPR044068">
    <property type="entry name" value="CB"/>
</dbReference>
<evidence type="ECO:0000256" key="2">
    <source>
        <dbReference type="ARBA" id="ARBA00022908"/>
    </source>
</evidence>
<dbReference type="PROSITE" id="PS51898">
    <property type="entry name" value="TYR_RECOMBINASE"/>
    <property type="match status" value="1"/>
</dbReference>
<evidence type="ECO:0000313" key="8">
    <source>
        <dbReference type="EMBL" id="QNN47457.1"/>
    </source>
</evidence>
<dbReference type="Pfam" id="PF13495">
    <property type="entry name" value="Phage_int_SAM_4"/>
    <property type="match status" value="1"/>
</dbReference>
<proteinExistence type="inferred from homology"/>
<dbReference type="Proteomes" id="UP000515977">
    <property type="component" value="Chromosome"/>
</dbReference>
<dbReference type="InterPro" id="IPR004107">
    <property type="entry name" value="Integrase_SAM-like_N"/>
</dbReference>
<evidence type="ECO:0000256" key="5">
    <source>
        <dbReference type="PROSITE-ProRule" id="PRU01248"/>
    </source>
</evidence>
<organism evidence="8 9">
    <name type="scientific">Thermomonas brevis</name>
    <dbReference type="NCBI Taxonomy" id="215691"/>
    <lineage>
        <taxon>Bacteria</taxon>
        <taxon>Pseudomonadati</taxon>
        <taxon>Pseudomonadota</taxon>
        <taxon>Gammaproteobacteria</taxon>
        <taxon>Lysobacterales</taxon>
        <taxon>Lysobacteraceae</taxon>
        <taxon>Thermomonas</taxon>
    </lineage>
</organism>
<dbReference type="InterPro" id="IPR010998">
    <property type="entry name" value="Integrase_recombinase_N"/>
</dbReference>
<name>A0A7G9QVT2_9GAMM</name>
<comment type="similarity">
    <text evidence="1">Belongs to the 'phage' integrase family.</text>
</comment>
<dbReference type="InterPro" id="IPR011010">
    <property type="entry name" value="DNA_brk_join_enz"/>
</dbReference>
<accession>A0A7G9QVT2</accession>
<dbReference type="GO" id="GO:0003677">
    <property type="term" value="F:DNA binding"/>
    <property type="evidence" value="ECO:0007669"/>
    <property type="project" value="UniProtKB-UniRule"/>
</dbReference>
<sequence length="345" mass="39509">MFYLIESPEYATRVAEPGWQGNESQLERISALVADVRRVLRVRHYSIRTETAYLGWIKRFILANHLRHPEELGHREVEAFLSRLAVEGKVAPSTQNQALSALLFLYRDVLRMRLEWMEEVVRAKGARKLPVVLARDEVRCLLAQLDGRAWLLASVLYGTGMRLMECLRLRVKDVNFARGEITVRDGKGGKDRRTILPRSLVEPLQFEIERARVLHAADLALGFGAVWLPYALARKYPNAAAEFGWQYVFPARKRSLDQRDDRERRHHVDAEFVSRALKSARDRAGLVKHVTAHTLRHSFATHLLEAGYDIRTIQELLGHKDVATTQIYTHVLNRGPNGVASPLDR</sequence>
<evidence type="ECO:0000256" key="4">
    <source>
        <dbReference type="ARBA" id="ARBA00023172"/>
    </source>
</evidence>
<evidence type="ECO:0000259" key="6">
    <source>
        <dbReference type="PROSITE" id="PS51898"/>
    </source>
</evidence>
<evidence type="ECO:0000256" key="3">
    <source>
        <dbReference type="ARBA" id="ARBA00023125"/>
    </source>
</evidence>
<dbReference type="AlphaFoldDB" id="A0A7G9QVT2"/>
<protein>
    <submittedName>
        <fullName evidence="8">Integron integrase</fullName>
    </submittedName>
</protein>
<feature type="domain" description="Core-binding (CB)" evidence="7">
    <location>
        <begin position="27"/>
        <end position="110"/>
    </location>
</feature>
<feature type="domain" description="Tyr recombinase" evidence="6">
    <location>
        <begin position="128"/>
        <end position="344"/>
    </location>
</feature>
<dbReference type="InterPro" id="IPR011946">
    <property type="entry name" value="Integrase_integron-type"/>
</dbReference>
<keyword evidence="4" id="KW-0233">DNA recombination</keyword>
<evidence type="ECO:0000259" key="7">
    <source>
        <dbReference type="PROSITE" id="PS51900"/>
    </source>
</evidence>
<dbReference type="GO" id="GO:0015074">
    <property type="term" value="P:DNA integration"/>
    <property type="evidence" value="ECO:0007669"/>
    <property type="project" value="UniProtKB-KW"/>
</dbReference>
<dbReference type="PROSITE" id="PS51900">
    <property type="entry name" value="CB"/>
    <property type="match status" value="1"/>
</dbReference>
<gene>
    <name evidence="8" type="ORF">H9L17_04785</name>
</gene>
<dbReference type="Gene3D" id="1.10.443.10">
    <property type="entry name" value="Intergrase catalytic core"/>
    <property type="match status" value="1"/>
</dbReference>
<dbReference type="InterPro" id="IPR013762">
    <property type="entry name" value="Integrase-like_cat_sf"/>
</dbReference>
<dbReference type="InterPro" id="IPR002104">
    <property type="entry name" value="Integrase_catalytic"/>
</dbReference>
<keyword evidence="9" id="KW-1185">Reference proteome</keyword>